<dbReference type="InterPro" id="IPR010331">
    <property type="entry name" value="ExoD"/>
</dbReference>
<feature type="transmembrane region" description="Helical" evidence="2">
    <location>
        <begin position="155"/>
        <end position="185"/>
    </location>
</feature>
<reference evidence="3 4" key="1">
    <citation type="submission" date="2018-01" db="EMBL/GenBank/DDBJ databases">
        <title>Draft genome sequence of Paucibacter aquatile CR182 isolated from freshwater of the Nakdong River.</title>
        <authorList>
            <person name="Choi A."/>
            <person name="Chung E.J."/>
        </authorList>
    </citation>
    <scope>NUCLEOTIDE SEQUENCE [LARGE SCALE GENOMIC DNA]</scope>
    <source>
        <strain evidence="3 4">CR182</strain>
    </source>
</reference>
<dbReference type="PANTHER" id="PTHR41795:SF1">
    <property type="entry name" value="EXOPOLYSACCHARIDE SYNTHESIS PROTEIN"/>
    <property type="match status" value="1"/>
</dbReference>
<dbReference type="AlphaFoldDB" id="A0A2N8L3U3"/>
<dbReference type="EMBL" id="POSP01000001">
    <property type="protein sequence ID" value="PND40372.1"/>
    <property type="molecule type" value="Genomic_DNA"/>
</dbReference>
<keyword evidence="4" id="KW-1185">Reference proteome</keyword>
<dbReference type="PANTHER" id="PTHR41795">
    <property type="entry name" value="EXOPOLYSACCHARIDE SYNTHESIS PROTEIN"/>
    <property type="match status" value="1"/>
</dbReference>
<evidence type="ECO:0000313" key="4">
    <source>
        <dbReference type="Proteomes" id="UP000235916"/>
    </source>
</evidence>
<keyword evidence="2" id="KW-1133">Transmembrane helix</keyword>
<comment type="caution">
    <text evidence="3">The sequence shown here is derived from an EMBL/GenBank/DDBJ whole genome shotgun (WGS) entry which is preliminary data.</text>
</comment>
<organism evidence="3 4">
    <name type="scientific">Kinneretia aquatilis</name>
    <dbReference type="NCBI Taxonomy" id="2070761"/>
    <lineage>
        <taxon>Bacteria</taxon>
        <taxon>Pseudomonadati</taxon>
        <taxon>Pseudomonadota</taxon>
        <taxon>Betaproteobacteria</taxon>
        <taxon>Burkholderiales</taxon>
        <taxon>Sphaerotilaceae</taxon>
        <taxon>Roseateles</taxon>
    </lineage>
</organism>
<keyword evidence="2" id="KW-0472">Membrane</keyword>
<proteinExistence type="predicted"/>
<keyword evidence="2" id="KW-0812">Transmembrane</keyword>
<gene>
    <name evidence="3" type="ORF">C1O66_03060</name>
</gene>
<evidence type="ECO:0008006" key="5">
    <source>
        <dbReference type="Google" id="ProtNLM"/>
    </source>
</evidence>
<feature type="transmembrane region" description="Helical" evidence="2">
    <location>
        <begin position="67"/>
        <end position="98"/>
    </location>
</feature>
<sequence>MAVTRAAQTTESMTTDPSSSTQYETSPPGAFQPPHLRLREAAGRLNAEAVSLAELATLQGSAGLGSLLLVLAAPCVLPVPGVGNVMGLALMMLAVPIWRGDPVGALPARVAAFQMPARWARRALLMMAWLYERAARFARGQHGLGSLTQAGPRPWMAALVALMGALIFLPLPLGNVLPAMCMALLGLGLALRDGLLLLYAWAAGLLACIYSAALGLAAWHWGLAPVWRYLGADAG</sequence>
<feature type="transmembrane region" description="Helical" evidence="2">
    <location>
        <begin position="197"/>
        <end position="221"/>
    </location>
</feature>
<name>A0A2N8L3U3_9BURK</name>
<feature type="compositionally biased region" description="Polar residues" evidence="1">
    <location>
        <begin position="1"/>
        <end position="25"/>
    </location>
</feature>
<dbReference type="RefSeq" id="WP_102766507.1">
    <property type="nucleotide sequence ID" value="NZ_POSP01000001.1"/>
</dbReference>
<feature type="region of interest" description="Disordered" evidence="1">
    <location>
        <begin position="1"/>
        <end position="33"/>
    </location>
</feature>
<evidence type="ECO:0000256" key="1">
    <source>
        <dbReference type="SAM" id="MobiDB-lite"/>
    </source>
</evidence>
<dbReference type="Proteomes" id="UP000235916">
    <property type="component" value="Unassembled WGS sequence"/>
</dbReference>
<evidence type="ECO:0000313" key="3">
    <source>
        <dbReference type="EMBL" id="PND40372.1"/>
    </source>
</evidence>
<accession>A0A2N8L3U3</accession>
<dbReference type="OrthoDB" id="8897815at2"/>
<dbReference type="Pfam" id="PF06055">
    <property type="entry name" value="ExoD"/>
    <property type="match status" value="1"/>
</dbReference>
<protein>
    <recommendedName>
        <fullName evidence="5">Exopolysaccharide biosynthesis protein exod</fullName>
    </recommendedName>
</protein>
<evidence type="ECO:0000256" key="2">
    <source>
        <dbReference type="SAM" id="Phobius"/>
    </source>
</evidence>